<protein>
    <submittedName>
        <fullName evidence="1">Uncharacterized protein</fullName>
    </submittedName>
</protein>
<sequence length="49" mass="5904">MQPRTTHLSLKQILILYKRTSLKNNIIQNYILLRNKKSIVLLKRKTKQL</sequence>
<organism evidence="1 2">
    <name type="scientific">Tenacibaculum vairaonense</name>
    <dbReference type="NCBI Taxonomy" id="3137860"/>
    <lineage>
        <taxon>Bacteria</taxon>
        <taxon>Pseudomonadati</taxon>
        <taxon>Bacteroidota</taxon>
        <taxon>Flavobacteriia</taxon>
        <taxon>Flavobacteriales</taxon>
        <taxon>Flavobacteriaceae</taxon>
        <taxon>Tenacibaculum</taxon>
    </lineage>
</organism>
<dbReference type="EMBL" id="CAXJRC010000042">
    <property type="protein sequence ID" value="CAL2107855.1"/>
    <property type="molecule type" value="Genomic_DNA"/>
</dbReference>
<accession>A0ABM9PQ02</accession>
<gene>
    <name evidence="1" type="ORF">T190115A13A_50097</name>
</gene>
<reference evidence="1 2" key="1">
    <citation type="submission" date="2024-05" db="EMBL/GenBank/DDBJ databases">
        <authorList>
            <person name="Duchaud E."/>
        </authorList>
    </citation>
    <scope>NUCLEOTIDE SEQUENCE [LARGE SCALE GENOMIC DNA]</scope>
    <source>
        <strain evidence="1">Ena-SAMPLE-TAB-13-05-2024-13:56:06:370-140305</strain>
    </source>
</reference>
<name>A0ABM9PQ02_9FLAO</name>
<proteinExistence type="predicted"/>
<comment type="caution">
    <text evidence="1">The sequence shown here is derived from an EMBL/GenBank/DDBJ whole genome shotgun (WGS) entry which is preliminary data.</text>
</comment>
<dbReference type="Proteomes" id="UP001497602">
    <property type="component" value="Unassembled WGS sequence"/>
</dbReference>
<evidence type="ECO:0000313" key="1">
    <source>
        <dbReference type="EMBL" id="CAL2107855.1"/>
    </source>
</evidence>
<evidence type="ECO:0000313" key="2">
    <source>
        <dbReference type="Proteomes" id="UP001497602"/>
    </source>
</evidence>
<keyword evidence="2" id="KW-1185">Reference proteome</keyword>